<dbReference type="InterPro" id="IPR012838">
    <property type="entry name" value="PFL1_activating"/>
</dbReference>
<proteinExistence type="inferred from homology"/>
<dbReference type="AlphaFoldDB" id="A0A3D2SI98"/>
<evidence type="ECO:0000313" key="12">
    <source>
        <dbReference type="Proteomes" id="UP000263098"/>
    </source>
</evidence>
<keyword evidence="3 9" id="KW-0004">4Fe-4S</keyword>
<keyword evidence="6 9" id="KW-0560">Oxidoreductase</keyword>
<comment type="caution">
    <text evidence="11">The sequence shown here is derived from an EMBL/GenBank/DDBJ whole genome shotgun (WGS) entry which is preliminary data.</text>
</comment>
<evidence type="ECO:0000313" key="11">
    <source>
        <dbReference type="EMBL" id="HCK25101.1"/>
    </source>
</evidence>
<comment type="catalytic activity">
    <reaction evidence="9">
        <text>glycyl-[formate C-acetyltransferase] + reduced [flavodoxin] + S-adenosyl-L-methionine = glycin-2-yl radical-[formate C-acetyltransferase] + semiquinone [flavodoxin] + 5'-deoxyadenosine + L-methionine + H(+)</text>
        <dbReference type="Rhea" id="RHEA:19225"/>
        <dbReference type="Rhea" id="RHEA-COMP:10622"/>
        <dbReference type="Rhea" id="RHEA-COMP:12190"/>
        <dbReference type="Rhea" id="RHEA-COMP:12191"/>
        <dbReference type="Rhea" id="RHEA-COMP:14480"/>
        <dbReference type="ChEBI" id="CHEBI:15378"/>
        <dbReference type="ChEBI" id="CHEBI:17319"/>
        <dbReference type="ChEBI" id="CHEBI:29947"/>
        <dbReference type="ChEBI" id="CHEBI:32722"/>
        <dbReference type="ChEBI" id="CHEBI:57618"/>
        <dbReference type="ChEBI" id="CHEBI:57844"/>
        <dbReference type="ChEBI" id="CHEBI:59789"/>
        <dbReference type="ChEBI" id="CHEBI:140311"/>
        <dbReference type="EC" id="1.97.1.4"/>
    </reaction>
</comment>
<dbReference type="InterPro" id="IPR007197">
    <property type="entry name" value="rSAM"/>
</dbReference>
<dbReference type="PANTHER" id="PTHR30352">
    <property type="entry name" value="PYRUVATE FORMATE-LYASE-ACTIVATING ENZYME"/>
    <property type="match status" value="1"/>
</dbReference>
<dbReference type="EC" id="1.97.1.4" evidence="9"/>
<evidence type="ECO:0000256" key="4">
    <source>
        <dbReference type="ARBA" id="ARBA00022691"/>
    </source>
</evidence>
<comment type="function">
    <text evidence="1">Activation of pyruvate formate-lyase 1 under anaerobic conditions by generation of an organic free radical, using S-adenosylmethionine and reduced flavodoxin as cosubstrates to produce 5'-deoxy-adenosine.</text>
</comment>
<keyword evidence="7 9" id="KW-0408">Iron</keyword>
<dbReference type="SFLD" id="SFLDS00029">
    <property type="entry name" value="Radical_SAM"/>
    <property type="match status" value="2"/>
</dbReference>
<dbReference type="Proteomes" id="UP000263098">
    <property type="component" value="Unassembled WGS sequence"/>
</dbReference>
<feature type="domain" description="Radical SAM core" evidence="10">
    <location>
        <begin position="13"/>
        <end position="233"/>
    </location>
</feature>
<sequence>MIKVHSYESMGTYDGPGLRLVVFLQGCNFRCLYCANPDTIALQGGTVTDAEEIVRMALSQKAFFGKKGGVTFSGGEPTLQAKELIPLFKRLKTEGIHICLDSNGSVWNQDVEELLQLTDLVLLDIKQFNSQRHQELTKHSNSQTIKTAAWLEEHNKPFWLRYVLVPGYSDFEEDIMMLGEQLTNYKMIQRIEILPYHTLGVHKYEVMGQEYQLKNIKENTPEQIEKAAGLFKRFFNCVYVN</sequence>
<comment type="function">
    <text evidence="9">Activation of pyruvate formate-lyase under anaerobic conditions by generation of an organic free radical, using S-adenosylmethionine and reduced flavodoxin as cosubstrates to produce 5'-deoxy-adenosine.</text>
</comment>
<dbReference type="GO" id="GO:0046872">
    <property type="term" value="F:metal ion binding"/>
    <property type="evidence" value="ECO:0007669"/>
    <property type="project" value="UniProtKB-UniRule"/>
</dbReference>
<keyword evidence="9" id="KW-0963">Cytoplasm</keyword>
<keyword evidence="11" id="KW-0456">Lyase</keyword>
<dbReference type="NCBIfam" id="TIGR02493">
    <property type="entry name" value="PFLA"/>
    <property type="match status" value="1"/>
</dbReference>
<comment type="similarity">
    <text evidence="2 9">Belongs to the organic radical-activating enzymes family.</text>
</comment>
<evidence type="ECO:0000256" key="1">
    <source>
        <dbReference type="ARBA" id="ARBA00002918"/>
    </source>
</evidence>
<gene>
    <name evidence="11" type="primary">pflA</name>
    <name evidence="11" type="ORF">DHW31_10065</name>
</gene>
<evidence type="ECO:0000256" key="3">
    <source>
        <dbReference type="ARBA" id="ARBA00022485"/>
    </source>
</evidence>
<evidence type="ECO:0000256" key="8">
    <source>
        <dbReference type="ARBA" id="ARBA00023014"/>
    </source>
</evidence>
<evidence type="ECO:0000256" key="7">
    <source>
        <dbReference type="ARBA" id="ARBA00023004"/>
    </source>
</evidence>
<dbReference type="GO" id="GO:0043365">
    <property type="term" value="F:[formate-C-acetyltransferase]-activating enzyme activity"/>
    <property type="evidence" value="ECO:0007669"/>
    <property type="project" value="UniProtKB-UniRule"/>
</dbReference>
<dbReference type="CDD" id="cd01335">
    <property type="entry name" value="Radical_SAM"/>
    <property type="match status" value="1"/>
</dbReference>
<reference evidence="11 12" key="1">
    <citation type="journal article" date="2018" name="Nat. Biotechnol.">
        <title>A standardized bacterial taxonomy based on genome phylogeny substantially revises the tree of life.</title>
        <authorList>
            <person name="Parks D.H."/>
            <person name="Chuvochina M."/>
            <person name="Waite D.W."/>
            <person name="Rinke C."/>
            <person name="Skarshewski A."/>
            <person name="Chaumeil P.A."/>
            <person name="Hugenholtz P."/>
        </authorList>
    </citation>
    <scope>NUCLEOTIDE SEQUENCE [LARGE SCALE GENOMIC DNA]</scope>
    <source>
        <strain evidence="11">UBA9667</strain>
    </source>
</reference>
<keyword evidence="5 9" id="KW-0479">Metal-binding</keyword>
<name>A0A3D2SI98_9BACE</name>
<keyword evidence="11" id="KW-0670">Pyruvate</keyword>
<organism evidence="11 12">
    <name type="scientific">Bacteroides graminisolvens</name>
    <dbReference type="NCBI Taxonomy" id="477666"/>
    <lineage>
        <taxon>Bacteria</taxon>
        <taxon>Pseudomonadati</taxon>
        <taxon>Bacteroidota</taxon>
        <taxon>Bacteroidia</taxon>
        <taxon>Bacteroidales</taxon>
        <taxon>Bacteroidaceae</taxon>
        <taxon>Bacteroides</taxon>
    </lineage>
</organism>
<evidence type="ECO:0000256" key="6">
    <source>
        <dbReference type="ARBA" id="ARBA00023002"/>
    </source>
</evidence>
<dbReference type="GO" id="GO:0016829">
    <property type="term" value="F:lyase activity"/>
    <property type="evidence" value="ECO:0007669"/>
    <property type="project" value="UniProtKB-KW"/>
</dbReference>
<dbReference type="PROSITE" id="PS51918">
    <property type="entry name" value="RADICAL_SAM"/>
    <property type="match status" value="1"/>
</dbReference>
<keyword evidence="8 9" id="KW-0411">Iron-sulfur</keyword>
<dbReference type="GO" id="GO:0051539">
    <property type="term" value="F:4 iron, 4 sulfur cluster binding"/>
    <property type="evidence" value="ECO:0007669"/>
    <property type="project" value="UniProtKB-UniRule"/>
</dbReference>
<protein>
    <recommendedName>
        <fullName evidence="9">Pyruvate formate-lyase-activating enzyme</fullName>
        <ecNumber evidence="9">1.97.1.4</ecNumber>
    </recommendedName>
</protein>
<dbReference type="PANTHER" id="PTHR30352:SF5">
    <property type="entry name" value="PYRUVATE FORMATE-LYASE 1-ACTIVATING ENZYME"/>
    <property type="match status" value="1"/>
</dbReference>
<dbReference type="EMBL" id="DPVG01000372">
    <property type="protein sequence ID" value="HCK25101.1"/>
    <property type="molecule type" value="Genomic_DNA"/>
</dbReference>
<dbReference type="InterPro" id="IPR034457">
    <property type="entry name" value="Organic_radical-activating"/>
</dbReference>
<comment type="cofactor">
    <cofactor evidence="9">
        <name>[4Fe-4S] cluster</name>
        <dbReference type="ChEBI" id="CHEBI:49883"/>
    </cofactor>
    <text evidence="9">Binds 1 [4Fe-4S] cluster. The cluster is coordinated with 3 cysteines and an exchangeable S-adenosyl-L-methionine.</text>
</comment>
<dbReference type="PROSITE" id="PS01087">
    <property type="entry name" value="RADICAL_ACTIVATING"/>
    <property type="match status" value="1"/>
</dbReference>
<evidence type="ECO:0000256" key="5">
    <source>
        <dbReference type="ARBA" id="ARBA00022723"/>
    </source>
</evidence>
<comment type="subcellular location">
    <subcellularLocation>
        <location evidence="9">Cytoplasm</location>
    </subcellularLocation>
</comment>
<dbReference type="SUPFAM" id="SSF102114">
    <property type="entry name" value="Radical SAM enzymes"/>
    <property type="match status" value="1"/>
</dbReference>
<dbReference type="SFLD" id="SFLDG01066">
    <property type="entry name" value="organic_radical-activating_enz"/>
    <property type="match status" value="1"/>
</dbReference>
<keyword evidence="4 9" id="KW-0949">S-adenosyl-L-methionine</keyword>
<dbReference type="InterPro" id="IPR013785">
    <property type="entry name" value="Aldolase_TIM"/>
</dbReference>
<evidence type="ECO:0000256" key="9">
    <source>
        <dbReference type="RuleBase" id="RU362053"/>
    </source>
</evidence>
<evidence type="ECO:0000256" key="2">
    <source>
        <dbReference type="ARBA" id="ARBA00009777"/>
    </source>
</evidence>
<evidence type="ECO:0000259" key="10">
    <source>
        <dbReference type="PROSITE" id="PS51918"/>
    </source>
</evidence>
<dbReference type="InterPro" id="IPR001989">
    <property type="entry name" value="Radical_activat_CS"/>
</dbReference>
<dbReference type="GO" id="GO:0005737">
    <property type="term" value="C:cytoplasm"/>
    <property type="evidence" value="ECO:0007669"/>
    <property type="project" value="UniProtKB-SubCell"/>
</dbReference>
<dbReference type="Pfam" id="PF04055">
    <property type="entry name" value="Radical_SAM"/>
    <property type="match status" value="1"/>
</dbReference>
<dbReference type="SFLD" id="SFLDG01067">
    <property type="entry name" value="SPASM/twitch_domain_containing"/>
    <property type="match status" value="1"/>
</dbReference>
<dbReference type="Gene3D" id="3.20.20.70">
    <property type="entry name" value="Aldolase class I"/>
    <property type="match status" value="1"/>
</dbReference>
<dbReference type="InterPro" id="IPR058240">
    <property type="entry name" value="rSAM_sf"/>
</dbReference>
<accession>A0A3D2SI98</accession>